<evidence type="ECO:0000256" key="1">
    <source>
        <dbReference type="SAM" id="MobiDB-lite"/>
    </source>
</evidence>
<evidence type="ECO:0000313" key="2">
    <source>
        <dbReference type="EMBL" id="CAH2294377.1"/>
    </source>
</evidence>
<sequence>MRTTTLPPAGHYDSSPDHTRSNKMAGAPRSSVPTSKQLEDNSEENALTPLERIFNRIWEKLYTTTTTTYP</sequence>
<evidence type="ECO:0000313" key="3">
    <source>
        <dbReference type="Proteomes" id="UP001295444"/>
    </source>
</evidence>
<name>A0AAD1W9S7_PELCU</name>
<dbReference type="AlphaFoldDB" id="A0AAD1W9S7"/>
<keyword evidence="3" id="KW-1185">Reference proteome</keyword>
<gene>
    <name evidence="2" type="ORF">PECUL_23A025961</name>
</gene>
<reference evidence="2" key="1">
    <citation type="submission" date="2022-03" db="EMBL/GenBank/DDBJ databases">
        <authorList>
            <person name="Alioto T."/>
            <person name="Alioto T."/>
            <person name="Gomez Garrido J."/>
        </authorList>
    </citation>
    <scope>NUCLEOTIDE SEQUENCE</scope>
</reference>
<protein>
    <submittedName>
        <fullName evidence="2">Uncharacterized protein</fullName>
    </submittedName>
</protein>
<organism evidence="2 3">
    <name type="scientific">Pelobates cultripes</name>
    <name type="common">Western spadefoot toad</name>
    <dbReference type="NCBI Taxonomy" id="61616"/>
    <lineage>
        <taxon>Eukaryota</taxon>
        <taxon>Metazoa</taxon>
        <taxon>Chordata</taxon>
        <taxon>Craniata</taxon>
        <taxon>Vertebrata</taxon>
        <taxon>Euteleostomi</taxon>
        <taxon>Amphibia</taxon>
        <taxon>Batrachia</taxon>
        <taxon>Anura</taxon>
        <taxon>Pelobatoidea</taxon>
        <taxon>Pelobatidae</taxon>
        <taxon>Pelobates</taxon>
    </lineage>
</organism>
<dbReference type="Proteomes" id="UP001295444">
    <property type="component" value="Chromosome 05"/>
</dbReference>
<accession>A0AAD1W9S7</accession>
<dbReference type="EMBL" id="OW240916">
    <property type="protein sequence ID" value="CAH2294377.1"/>
    <property type="molecule type" value="Genomic_DNA"/>
</dbReference>
<proteinExistence type="predicted"/>
<feature type="region of interest" description="Disordered" evidence="1">
    <location>
        <begin position="1"/>
        <end position="47"/>
    </location>
</feature>